<accession>A0A5N5F2Q4</accession>
<evidence type="ECO:0000313" key="2">
    <source>
        <dbReference type="Proteomes" id="UP000327157"/>
    </source>
</evidence>
<gene>
    <name evidence="1" type="ORF">D8674_000289</name>
</gene>
<keyword evidence="2" id="KW-1185">Reference proteome</keyword>
<proteinExistence type="predicted"/>
<protein>
    <submittedName>
        <fullName evidence="1">Uncharacterized protein</fullName>
    </submittedName>
</protein>
<reference evidence="2" key="2">
    <citation type="submission" date="2019-10" db="EMBL/GenBank/DDBJ databases">
        <title>A de novo genome assembly of a pear dwarfing rootstock.</title>
        <authorList>
            <person name="Wang F."/>
            <person name="Wang J."/>
            <person name="Li S."/>
            <person name="Zhang Y."/>
            <person name="Fang M."/>
            <person name="Ma L."/>
            <person name="Zhao Y."/>
            <person name="Jiang S."/>
        </authorList>
    </citation>
    <scope>NUCLEOTIDE SEQUENCE [LARGE SCALE GENOMIC DNA]</scope>
</reference>
<dbReference type="Proteomes" id="UP000327157">
    <property type="component" value="Chromosome 1"/>
</dbReference>
<sequence length="81" mass="8916">MSQLITCHWSVTNVPPTLSASTTLGVSAPLIEEPTPLNEATLTAPYKCLASKSRYHHLILLHLRPPSHFAHPIPSSLMYQT</sequence>
<reference evidence="1 2" key="1">
    <citation type="submission" date="2019-09" db="EMBL/GenBank/DDBJ databases">
        <authorList>
            <person name="Ou C."/>
        </authorList>
    </citation>
    <scope>NUCLEOTIDE SEQUENCE [LARGE SCALE GENOMIC DNA]</scope>
    <source>
        <strain evidence="1">S2</strain>
        <tissue evidence="1">Leaf</tissue>
    </source>
</reference>
<name>A0A5N5F2Q4_9ROSA</name>
<reference evidence="1 2" key="3">
    <citation type="submission" date="2019-11" db="EMBL/GenBank/DDBJ databases">
        <title>A de novo genome assembly of a pear dwarfing rootstock.</title>
        <authorList>
            <person name="Wang F."/>
            <person name="Wang J."/>
            <person name="Li S."/>
            <person name="Zhang Y."/>
            <person name="Fang M."/>
            <person name="Ma L."/>
            <person name="Zhao Y."/>
            <person name="Jiang S."/>
        </authorList>
    </citation>
    <scope>NUCLEOTIDE SEQUENCE [LARGE SCALE GENOMIC DNA]</scope>
    <source>
        <strain evidence="1">S2</strain>
        <tissue evidence="1">Leaf</tissue>
    </source>
</reference>
<organism evidence="1 2">
    <name type="scientific">Pyrus ussuriensis x Pyrus communis</name>
    <dbReference type="NCBI Taxonomy" id="2448454"/>
    <lineage>
        <taxon>Eukaryota</taxon>
        <taxon>Viridiplantae</taxon>
        <taxon>Streptophyta</taxon>
        <taxon>Embryophyta</taxon>
        <taxon>Tracheophyta</taxon>
        <taxon>Spermatophyta</taxon>
        <taxon>Magnoliopsida</taxon>
        <taxon>eudicotyledons</taxon>
        <taxon>Gunneridae</taxon>
        <taxon>Pentapetalae</taxon>
        <taxon>rosids</taxon>
        <taxon>fabids</taxon>
        <taxon>Rosales</taxon>
        <taxon>Rosaceae</taxon>
        <taxon>Amygdaloideae</taxon>
        <taxon>Maleae</taxon>
        <taxon>Pyrus</taxon>
    </lineage>
</organism>
<evidence type="ECO:0000313" key="1">
    <source>
        <dbReference type="EMBL" id="KAB2597369.1"/>
    </source>
</evidence>
<dbReference type="AlphaFoldDB" id="A0A5N5F2Q4"/>
<comment type="caution">
    <text evidence="1">The sequence shown here is derived from an EMBL/GenBank/DDBJ whole genome shotgun (WGS) entry which is preliminary data.</text>
</comment>
<dbReference type="EMBL" id="SMOL01000768">
    <property type="protein sequence ID" value="KAB2597369.1"/>
    <property type="molecule type" value="Genomic_DNA"/>
</dbReference>
<dbReference type="OrthoDB" id="10632483at2759"/>